<sequence length="317" mass="34671">MGGLADIEFSDIAIEAEPASCRFKRFSEDLTVQVVPQALWPELQALRETLLAVDSVRFRIEFHGMRLRVQRRQTPYGPVFIARRIAQVLRRIDDIGLPGPILSALRDPRLRAGFVIFSGGPGSGKTTTACALLMDRLEKIGGFTWTAENPVEFDLQGPHGAGQCYQEEINEDGEVMRVLMDTLRSGADTFYIGEIREEQSAKAACLAAASGMLVVSTLHADNPQQAILKIGMLAGFDSIAQSLRAVVTLRLDSRPSAAGLQKVLYVQPFFVDDEALRIKIREGNLAAINSDIEMQRNRAVMGAYPGASAPSRGGLLR</sequence>
<dbReference type="PANTHER" id="PTHR30258:SF3">
    <property type="entry name" value="SLL1921 PROTEIN"/>
    <property type="match status" value="1"/>
</dbReference>
<comment type="similarity">
    <text evidence="1">Belongs to the GSP E family.</text>
</comment>
<dbReference type="GO" id="GO:0005524">
    <property type="term" value="F:ATP binding"/>
    <property type="evidence" value="ECO:0007669"/>
    <property type="project" value="UniProtKB-KW"/>
</dbReference>
<dbReference type="PANTHER" id="PTHR30258">
    <property type="entry name" value="TYPE II SECRETION SYSTEM PROTEIN GSPE-RELATED"/>
    <property type="match status" value="1"/>
</dbReference>
<protein>
    <submittedName>
        <fullName evidence="5">Pilus assembly protein PilU</fullName>
    </submittedName>
</protein>
<organism evidence="5 6">
    <name type="scientific">Acidithiobacillus caldus</name>
    <dbReference type="NCBI Taxonomy" id="33059"/>
    <lineage>
        <taxon>Bacteria</taxon>
        <taxon>Pseudomonadati</taxon>
        <taxon>Pseudomonadota</taxon>
        <taxon>Acidithiobacillia</taxon>
        <taxon>Acidithiobacillales</taxon>
        <taxon>Acidithiobacillaceae</taxon>
        <taxon>Acidithiobacillus</taxon>
    </lineage>
</organism>
<evidence type="ECO:0000259" key="4">
    <source>
        <dbReference type="Pfam" id="PF00437"/>
    </source>
</evidence>
<name>A0A1E7YNV5_9PROT</name>
<dbReference type="Gene3D" id="3.40.50.300">
    <property type="entry name" value="P-loop containing nucleotide triphosphate hydrolases"/>
    <property type="match status" value="1"/>
</dbReference>
<feature type="domain" description="Bacterial type II secretion system protein E" evidence="4">
    <location>
        <begin position="92"/>
        <end position="251"/>
    </location>
</feature>
<dbReference type="RefSeq" id="WP_070113787.1">
    <property type="nucleotide sequence ID" value="NZ_LZYE01000109.1"/>
</dbReference>
<dbReference type="Proteomes" id="UP000175616">
    <property type="component" value="Unassembled WGS sequence"/>
</dbReference>
<keyword evidence="2" id="KW-0547">Nucleotide-binding</keyword>
<evidence type="ECO:0000313" key="5">
    <source>
        <dbReference type="EMBL" id="OFC36905.1"/>
    </source>
</evidence>
<dbReference type="InterPro" id="IPR001482">
    <property type="entry name" value="T2SS/T4SS_dom"/>
</dbReference>
<evidence type="ECO:0000256" key="2">
    <source>
        <dbReference type="ARBA" id="ARBA00022741"/>
    </source>
</evidence>
<gene>
    <name evidence="5" type="ORF">BAE27_05110</name>
</gene>
<dbReference type="GO" id="GO:0016887">
    <property type="term" value="F:ATP hydrolysis activity"/>
    <property type="evidence" value="ECO:0007669"/>
    <property type="project" value="TreeGrafter"/>
</dbReference>
<dbReference type="AlphaFoldDB" id="A0A1E7YNV5"/>
<dbReference type="GO" id="GO:0005886">
    <property type="term" value="C:plasma membrane"/>
    <property type="evidence" value="ECO:0007669"/>
    <property type="project" value="TreeGrafter"/>
</dbReference>
<keyword evidence="3" id="KW-0067">ATP-binding</keyword>
<evidence type="ECO:0000313" key="6">
    <source>
        <dbReference type="Proteomes" id="UP000175616"/>
    </source>
</evidence>
<comment type="caution">
    <text evidence="5">The sequence shown here is derived from an EMBL/GenBank/DDBJ whole genome shotgun (WGS) entry which is preliminary data.</text>
</comment>
<evidence type="ECO:0000256" key="1">
    <source>
        <dbReference type="ARBA" id="ARBA00006611"/>
    </source>
</evidence>
<dbReference type="InterPro" id="IPR027417">
    <property type="entry name" value="P-loop_NTPase"/>
</dbReference>
<dbReference type="Pfam" id="PF00437">
    <property type="entry name" value="T2SSE"/>
    <property type="match status" value="1"/>
</dbReference>
<dbReference type="EMBL" id="LZYE01000109">
    <property type="protein sequence ID" value="OFC36905.1"/>
    <property type="molecule type" value="Genomic_DNA"/>
</dbReference>
<reference evidence="5 6" key="1">
    <citation type="submission" date="2016-06" db="EMBL/GenBank/DDBJ databases">
        <title>Gene turnover analysis identifies the evolutionary adaptation of the extremophile Acidithiobacillus caldus.</title>
        <authorList>
            <person name="Zhang X."/>
        </authorList>
    </citation>
    <scope>NUCLEOTIDE SEQUENCE [LARGE SCALE GENOMIC DNA]</scope>
    <source>
        <strain evidence="5 6">DX</strain>
    </source>
</reference>
<accession>A0A1E7YNV5</accession>
<proteinExistence type="inferred from homology"/>
<evidence type="ECO:0000256" key="3">
    <source>
        <dbReference type="ARBA" id="ARBA00022840"/>
    </source>
</evidence>
<dbReference type="SUPFAM" id="SSF52540">
    <property type="entry name" value="P-loop containing nucleoside triphosphate hydrolases"/>
    <property type="match status" value="1"/>
</dbReference>